<keyword evidence="2" id="KW-1185">Reference proteome</keyword>
<protein>
    <submittedName>
        <fullName evidence="1">Uncharacterized protein</fullName>
    </submittedName>
</protein>
<dbReference type="OrthoDB" id="2323851at2"/>
<dbReference type="EMBL" id="CP014924">
    <property type="protein sequence ID" value="ANZ67330.1"/>
    <property type="molecule type" value="Genomic_DNA"/>
</dbReference>
<evidence type="ECO:0000313" key="1">
    <source>
        <dbReference type="EMBL" id="ANZ67330.1"/>
    </source>
</evidence>
<accession>A0A1B2IZA2</accession>
<evidence type="ECO:0000313" key="2">
    <source>
        <dbReference type="Proteomes" id="UP000093267"/>
    </source>
</evidence>
<dbReference type="AlphaFoldDB" id="A0A1B2IZA2"/>
<sequence>MERVSEYATQINNYWKKYQTSDMYLDFISMYDEDELKTIFENFMTGLLTLGGTDPKKWRVENYQMAMELEFSDISDQFSDKNKAEITREFQDVLEPLEGSAIFVFDEVDNEKLGNDFDAMLVQVEDDFKIGAAYYPEYYSNPDADDKPPYTKPLDNTQKRTLANIKSELANWLADFKESDEWRMLDDAIPFEDADWYIHILVEQVYTKYHQVPKDWTPEAIQMVMASYFVSNVGMTADKYKDVAPALMTFVGFMKSHGLIDADAADVNIQEIQKTNPTMMARAEDPSTYSESKKMILAMQDEKIDMKDQNAVNAFMVRTNENTQAERASKGQPYDKSLVSQPKDDYLTMAHPTELEGHKWTKSVATRIHDDMTRNAWYLWSQPAQQRLHHQMSEATFVNNIVLFADEVYAKTLATPKRWDATQLRVVLATRKQETSQQIYQLLIASLTALIPYLTAERKLNKANAEGIQAVIDAEREDLQYGKVVSMKQAKKLLGKKKKNKKRH</sequence>
<organism evidence="1 2">
    <name type="scientific">Secundilactobacillus paracollinoides</name>
    <dbReference type="NCBI Taxonomy" id="240427"/>
    <lineage>
        <taxon>Bacteria</taxon>
        <taxon>Bacillati</taxon>
        <taxon>Bacillota</taxon>
        <taxon>Bacilli</taxon>
        <taxon>Lactobacillales</taxon>
        <taxon>Lactobacillaceae</taxon>
        <taxon>Secundilactobacillus</taxon>
    </lineage>
</organism>
<gene>
    <name evidence="1" type="ORF">AYR63_09350</name>
</gene>
<proteinExistence type="predicted"/>
<dbReference type="STRING" id="240427.AYR62_09015"/>
<dbReference type="Proteomes" id="UP000093267">
    <property type="component" value="Chromosome"/>
</dbReference>
<dbReference type="KEGG" id="lpd:AYR62_09015"/>
<reference evidence="1 2" key="1">
    <citation type="submission" date="2016-03" db="EMBL/GenBank/DDBJ databases">
        <title>Pediococcus and Lactobacillus from brewery environment - whole genome sequencing and assembly.</title>
        <authorList>
            <person name="Behr J."/>
            <person name="Geissler A.J."/>
            <person name="Vogel R.F."/>
        </authorList>
    </citation>
    <scope>NUCLEOTIDE SEQUENCE [LARGE SCALE GENOMIC DNA]</scope>
    <source>
        <strain evidence="1 2">TMW 1.1995</strain>
    </source>
</reference>
<name>A0A1B2IZA2_9LACO</name>
<dbReference type="RefSeq" id="WP_054708715.1">
    <property type="nucleotide sequence ID" value="NZ_CP014912.1"/>
</dbReference>